<dbReference type="EMBL" id="JAWDIE010000014">
    <property type="protein sequence ID" value="MEJ7138697.1"/>
    <property type="molecule type" value="Genomic_DNA"/>
</dbReference>
<name>A0ACC6P3B0_9BURK</name>
<organism evidence="1 2">
    <name type="scientific">Amphibiibacter pelophylacis</name>
    <dbReference type="NCBI Taxonomy" id="1799477"/>
    <lineage>
        <taxon>Bacteria</taxon>
        <taxon>Pseudomonadati</taxon>
        <taxon>Pseudomonadota</taxon>
        <taxon>Betaproteobacteria</taxon>
        <taxon>Burkholderiales</taxon>
        <taxon>Sphaerotilaceae</taxon>
        <taxon>Amphibiibacter</taxon>
    </lineage>
</organism>
<reference evidence="1" key="1">
    <citation type="submission" date="2023-10" db="EMBL/GenBank/DDBJ databases">
        <title>Amphibacter perezi, gen. nov., sp. nov. a novel taxa of the family Comamonadaceae, class Betaproteobacteria isolated from the skin microbiota of Pelophylax perezi from different populations.</title>
        <authorList>
            <person name="Costa S."/>
            <person name="Proenca D.N."/>
            <person name="Lopes I."/>
            <person name="Morais P.V."/>
        </authorList>
    </citation>
    <scope>NUCLEOTIDE SEQUENCE</scope>
    <source>
        <strain evidence="1">SL12-8</strain>
    </source>
</reference>
<gene>
    <name evidence="1" type="ORF">RV045_09705</name>
</gene>
<comment type="caution">
    <text evidence="1">The sequence shown here is derived from an EMBL/GenBank/DDBJ whole genome shotgun (WGS) entry which is preliminary data.</text>
</comment>
<dbReference type="Proteomes" id="UP001364695">
    <property type="component" value="Unassembled WGS sequence"/>
</dbReference>
<protein>
    <submittedName>
        <fullName evidence="1">FimV/HubP family polar landmark protein</fullName>
    </submittedName>
</protein>
<keyword evidence="2" id="KW-1185">Reference proteome</keyword>
<sequence length="847" mass="86753">MKTPLATLMMAGAALLGPVPVWAQQFGQVRVSSSVGEPLQAELDLRGLPPSGQGVRVGVSAVPGAGLPALPPVAARLSVDAAGDGKVVLSTRAPVSEPVVQLVLEFNTPSGQLMREVSLLVNPRGVLQPAAVARLSPAAAEPDTSAGPTIGYSGAPVAALALTAPASPAEGAEPQAAQAARAAAAPAVSRVSRTPQEARQRARQETRGSVRASPELQALRVRRGDTLSGLARRVQGHVQGVSLDQVLVGLYRSNPKAFAGDNMNRLRAGVVLRVPSPARLRGVDAGEATELVVAHSADFDRYRTTLAGQAPQVSVAQSAAQSRTGDVLTPSARVQDGRSAAVAQSPDQLRLSQEAAAKDSQDRELSQIAQEGQRKDADEQMAEVERNLQDLKALAAPAAAPGPAAPAAPAAAVRPEAATPATVPVEAPAAGMISSAQAATPVALAAAGAETPQRSWLRPALGGLLGLLVGAAVLWGWRRWRAPSDFAAFENSRQSDDDGLLVHEGGQTVDTESRLGLTTVGAVGGASVLPMAQGQIEPADVGGSSEGVDPLQEARVYVAYGRVDEAREILEEAIALSPDNIELRRLLLEVLAQGKHTVAYATQAQWMLERTGGSGPDWAAVQSMGREIDPDHWLYRAEVEAVSSALQNTPEPDAPAAAAEPAPVPAPAPTPAPGPVRLQAPAAIPVTGQHMLRSLLVGAGASAGAVALAAAAPAKEAEKEAEEIAPSPPPSPAASPEPHHAAAHVDAPPPLDSDSLNSIELLEPTSSMLDNTLSELPDLPEVTESDLAAVTPASSSVEEGLFDFGDLSLALVDPQPVPDDALVSGAQAVPQPAQEPGSDGEPAKRSA</sequence>
<evidence type="ECO:0000313" key="1">
    <source>
        <dbReference type="EMBL" id="MEJ7138697.1"/>
    </source>
</evidence>
<evidence type="ECO:0000313" key="2">
    <source>
        <dbReference type="Proteomes" id="UP001364695"/>
    </source>
</evidence>
<accession>A0ACC6P3B0</accession>
<proteinExistence type="predicted"/>